<organism evidence="2 3">
    <name type="scientific">Karstenula rhodostoma CBS 690.94</name>
    <dbReference type="NCBI Taxonomy" id="1392251"/>
    <lineage>
        <taxon>Eukaryota</taxon>
        <taxon>Fungi</taxon>
        <taxon>Dikarya</taxon>
        <taxon>Ascomycota</taxon>
        <taxon>Pezizomycotina</taxon>
        <taxon>Dothideomycetes</taxon>
        <taxon>Pleosporomycetidae</taxon>
        <taxon>Pleosporales</taxon>
        <taxon>Massarineae</taxon>
        <taxon>Didymosphaeriaceae</taxon>
        <taxon>Karstenula</taxon>
    </lineage>
</organism>
<evidence type="ECO:0000313" key="2">
    <source>
        <dbReference type="EMBL" id="KAF2446199.1"/>
    </source>
</evidence>
<evidence type="ECO:0000256" key="1">
    <source>
        <dbReference type="SAM" id="MobiDB-lite"/>
    </source>
</evidence>
<sequence>MPPKKAVATKGDAGEDNGGKFSWTVENEKKLLLFMLNTTSFSQEDNERLAASAFPGSSHNSIRQRTSKLRQEHRALYEEYGWTCPDGKPATKSDTPKKTATPKGKKRAAATDGPDDDVPTTPVKKVKKGKSVKEMPAAEDGDAPSNDLFGGIKAEDKV</sequence>
<feature type="region of interest" description="Disordered" evidence="1">
    <location>
        <begin position="1"/>
        <end position="21"/>
    </location>
</feature>
<dbReference type="AlphaFoldDB" id="A0A9P4PJG1"/>
<evidence type="ECO:0000313" key="3">
    <source>
        <dbReference type="Proteomes" id="UP000799764"/>
    </source>
</evidence>
<dbReference type="Proteomes" id="UP000799764">
    <property type="component" value="Unassembled WGS sequence"/>
</dbReference>
<gene>
    <name evidence="2" type="ORF">P171DRAFT_483565</name>
</gene>
<keyword evidence="3" id="KW-1185">Reference proteome</keyword>
<comment type="caution">
    <text evidence="2">The sequence shown here is derived from an EMBL/GenBank/DDBJ whole genome shotgun (WGS) entry which is preliminary data.</text>
</comment>
<proteinExistence type="predicted"/>
<dbReference type="OrthoDB" id="3889136at2759"/>
<name>A0A9P4PJG1_9PLEO</name>
<accession>A0A9P4PJG1</accession>
<protein>
    <submittedName>
        <fullName evidence="2">Uncharacterized protein</fullName>
    </submittedName>
</protein>
<feature type="region of interest" description="Disordered" evidence="1">
    <location>
        <begin position="80"/>
        <end position="158"/>
    </location>
</feature>
<dbReference type="EMBL" id="MU001498">
    <property type="protein sequence ID" value="KAF2446199.1"/>
    <property type="molecule type" value="Genomic_DNA"/>
</dbReference>
<reference evidence="2" key="1">
    <citation type="journal article" date="2020" name="Stud. Mycol.">
        <title>101 Dothideomycetes genomes: a test case for predicting lifestyles and emergence of pathogens.</title>
        <authorList>
            <person name="Haridas S."/>
            <person name="Albert R."/>
            <person name="Binder M."/>
            <person name="Bloem J."/>
            <person name="Labutti K."/>
            <person name="Salamov A."/>
            <person name="Andreopoulos B."/>
            <person name="Baker S."/>
            <person name="Barry K."/>
            <person name="Bills G."/>
            <person name="Bluhm B."/>
            <person name="Cannon C."/>
            <person name="Castanera R."/>
            <person name="Culley D."/>
            <person name="Daum C."/>
            <person name="Ezra D."/>
            <person name="Gonzalez J."/>
            <person name="Henrissat B."/>
            <person name="Kuo A."/>
            <person name="Liang C."/>
            <person name="Lipzen A."/>
            <person name="Lutzoni F."/>
            <person name="Magnuson J."/>
            <person name="Mondo S."/>
            <person name="Nolan M."/>
            <person name="Ohm R."/>
            <person name="Pangilinan J."/>
            <person name="Park H.-J."/>
            <person name="Ramirez L."/>
            <person name="Alfaro M."/>
            <person name="Sun H."/>
            <person name="Tritt A."/>
            <person name="Yoshinaga Y."/>
            <person name="Zwiers L.-H."/>
            <person name="Turgeon B."/>
            <person name="Goodwin S."/>
            <person name="Spatafora J."/>
            <person name="Crous P."/>
            <person name="Grigoriev I."/>
        </authorList>
    </citation>
    <scope>NUCLEOTIDE SEQUENCE</scope>
    <source>
        <strain evidence="2">CBS 690.94</strain>
    </source>
</reference>